<feature type="domain" description="Ig-like" evidence="5">
    <location>
        <begin position="214"/>
        <end position="304"/>
    </location>
</feature>
<dbReference type="PROSITE" id="PS50835">
    <property type="entry name" value="IG_LIKE"/>
    <property type="match status" value="1"/>
</dbReference>
<feature type="region of interest" description="Disordered" evidence="2">
    <location>
        <begin position="343"/>
        <end position="371"/>
    </location>
</feature>
<dbReference type="AlphaFoldDB" id="A0ABD1KW37"/>
<dbReference type="PANTHER" id="PTHR16675">
    <property type="entry name" value="MHC CLASS I-RELATED"/>
    <property type="match status" value="1"/>
</dbReference>
<dbReference type="Pfam" id="PF07654">
    <property type="entry name" value="C1-set"/>
    <property type="match status" value="1"/>
</dbReference>
<evidence type="ECO:0000256" key="2">
    <source>
        <dbReference type="SAM" id="MobiDB-lite"/>
    </source>
</evidence>
<reference evidence="6 7" key="1">
    <citation type="submission" date="2024-09" db="EMBL/GenBank/DDBJ databases">
        <title>A chromosome-level genome assembly of Gray's grenadier anchovy, Coilia grayii.</title>
        <authorList>
            <person name="Fu Z."/>
        </authorList>
    </citation>
    <scope>NUCLEOTIDE SEQUENCE [LARGE SCALE GENOMIC DNA]</scope>
    <source>
        <strain evidence="6">G4</strain>
        <tissue evidence="6">Muscle</tissue>
    </source>
</reference>
<feature type="chain" id="PRO_5044883812" description="Ig-like domain-containing protein" evidence="4">
    <location>
        <begin position="29"/>
        <end position="371"/>
    </location>
</feature>
<feature type="transmembrane region" description="Helical" evidence="3">
    <location>
        <begin position="316"/>
        <end position="338"/>
    </location>
</feature>
<evidence type="ECO:0000313" key="7">
    <source>
        <dbReference type="Proteomes" id="UP001591681"/>
    </source>
</evidence>
<dbReference type="Proteomes" id="UP001591681">
    <property type="component" value="Unassembled WGS sequence"/>
</dbReference>
<dbReference type="InterPro" id="IPR050208">
    <property type="entry name" value="MHC_class-I_related"/>
</dbReference>
<protein>
    <recommendedName>
        <fullName evidence="5">Ig-like domain-containing protein</fullName>
    </recommendedName>
</protein>
<dbReference type="InterPro" id="IPR003597">
    <property type="entry name" value="Ig_C1-set"/>
</dbReference>
<evidence type="ECO:0000256" key="3">
    <source>
        <dbReference type="SAM" id="Phobius"/>
    </source>
</evidence>
<keyword evidence="3" id="KW-0472">Membrane</keyword>
<evidence type="ECO:0000313" key="6">
    <source>
        <dbReference type="EMBL" id="KAL2103372.1"/>
    </source>
</evidence>
<dbReference type="SUPFAM" id="SSF48726">
    <property type="entry name" value="Immunoglobulin"/>
    <property type="match status" value="1"/>
</dbReference>
<dbReference type="SMART" id="SM00407">
    <property type="entry name" value="IGc1"/>
    <property type="match status" value="1"/>
</dbReference>
<evidence type="ECO:0000256" key="1">
    <source>
        <dbReference type="ARBA" id="ARBA00023180"/>
    </source>
</evidence>
<dbReference type="FunFam" id="2.60.40.10:FF:002145">
    <property type="entry name" value="Major histocompatibility complex class I LDA"/>
    <property type="match status" value="1"/>
</dbReference>
<dbReference type="InterPro" id="IPR011162">
    <property type="entry name" value="MHC_I/II-like_Ag-recog"/>
</dbReference>
<feature type="signal peptide" evidence="4">
    <location>
        <begin position="1"/>
        <end position="28"/>
    </location>
</feature>
<dbReference type="EMBL" id="JBHFQA010000001">
    <property type="protein sequence ID" value="KAL2103372.1"/>
    <property type="molecule type" value="Genomic_DNA"/>
</dbReference>
<gene>
    <name evidence="6" type="ORF">ACEWY4_000240</name>
</gene>
<dbReference type="InterPro" id="IPR013783">
    <property type="entry name" value="Ig-like_fold"/>
</dbReference>
<name>A0ABD1KW37_9TELE</name>
<keyword evidence="3" id="KW-1133">Transmembrane helix</keyword>
<dbReference type="Gene3D" id="2.60.40.10">
    <property type="entry name" value="Immunoglobulins"/>
    <property type="match status" value="1"/>
</dbReference>
<sequence length="371" mass="41649">MENAGRLLSRMPRILLYILWLYTTKVNAADLGGHSLLAFATYIEGETPFPMFGAVLMLDDIQIGFYSSSGRKLIPRGPMNDKDIGSSNQKNAITVFTVIHENMISQVHKLIHLYNSTHGVQSHQGIFGCDLKASDKPGRMICKEAFNGDSGDETYLSIADKTLETKFKWPGAWTAHQLESVKLMITDLYQPICIGALYDLLNQTRKYVRRKVKPRVRLLQRALPDNGGVKVTCLATGFYPRHINLTLLRDGQPVPDHQITGGELLPNGDGTYQMRKSLEVSTEEVQHHQYTCTAQHLSLDNKLDILLEPRPGQNHVVVAVVMLTLVCLPVFIIFVFCWKRIKGSQKSKEDVKEESEEAPQEEEPLETLSSG</sequence>
<keyword evidence="7" id="KW-1185">Reference proteome</keyword>
<evidence type="ECO:0000259" key="5">
    <source>
        <dbReference type="PROSITE" id="PS50835"/>
    </source>
</evidence>
<evidence type="ECO:0000256" key="4">
    <source>
        <dbReference type="SAM" id="SignalP"/>
    </source>
</evidence>
<dbReference type="InterPro" id="IPR037055">
    <property type="entry name" value="MHC_I-like_Ag-recog_sf"/>
</dbReference>
<dbReference type="PANTHER" id="PTHR16675:SF191">
    <property type="entry name" value="CLASS I HISTOCOMPATIBILITY ANTIGEN, F10 ALPHA CHAIN-LIKE-RELATED"/>
    <property type="match status" value="1"/>
</dbReference>
<dbReference type="InterPro" id="IPR036179">
    <property type="entry name" value="Ig-like_dom_sf"/>
</dbReference>
<keyword evidence="4" id="KW-0732">Signal</keyword>
<comment type="caution">
    <text evidence="6">The sequence shown here is derived from an EMBL/GenBank/DDBJ whole genome shotgun (WGS) entry which is preliminary data.</text>
</comment>
<dbReference type="Gene3D" id="3.30.500.10">
    <property type="entry name" value="MHC class I-like antigen recognition-like"/>
    <property type="match status" value="1"/>
</dbReference>
<dbReference type="SUPFAM" id="SSF54452">
    <property type="entry name" value="MHC antigen-recognition domain"/>
    <property type="match status" value="1"/>
</dbReference>
<keyword evidence="1" id="KW-0325">Glycoprotein</keyword>
<proteinExistence type="predicted"/>
<dbReference type="InterPro" id="IPR007110">
    <property type="entry name" value="Ig-like_dom"/>
</dbReference>
<keyword evidence="3" id="KW-0812">Transmembrane</keyword>
<accession>A0ABD1KW37</accession>
<feature type="compositionally biased region" description="Acidic residues" evidence="2">
    <location>
        <begin position="352"/>
        <end position="365"/>
    </location>
</feature>
<organism evidence="6 7">
    <name type="scientific">Coilia grayii</name>
    <name type="common">Gray's grenadier anchovy</name>
    <dbReference type="NCBI Taxonomy" id="363190"/>
    <lineage>
        <taxon>Eukaryota</taxon>
        <taxon>Metazoa</taxon>
        <taxon>Chordata</taxon>
        <taxon>Craniata</taxon>
        <taxon>Vertebrata</taxon>
        <taxon>Euteleostomi</taxon>
        <taxon>Actinopterygii</taxon>
        <taxon>Neopterygii</taxon>
        <taxon>Teleostei</taxon>
        <taxon>Clupei</taxon>
        <taxon>Clupeiformes</taxon>
        <taxon>Clupeoidei</taxon>
        <taxon>Engraulidae</taxon>
        <taxon>Coilinae</taxon>
        <taxon>Coilia</taxon>
    </lineage>
</organism>